<dbReference type="RefSeq" id="XP_008485529.1">
    <property type="nucleotide sequence ID" value="XM_008487307.1"/>
</dbReference>
<dbReference type="InterPro" id="IPR000859">
    <property type="entry name" value="CUB_dom"/>
</dbReference>
<dbReference type="Gene3D" id="2.60.120.290">
    <property type="entry name" value="Spermadhesin, CUB domain"/>
    <property type="match status" value="1"/>
</dbReference>
<protein>
    <submittedName>
        <fullName evidence="5">Cubilin-like</fullName>
    </submittedName>
</protein>
<evidence type="ECO:0000256" key="2">
    <source>
        <dbReference type="PROSITE-ProRule" id="PRU00059"/>
    </source>
</evidence>
<dbReference type="Pfam" id="PF00431">
    <property type="entry name" value="CUB"/>
    <property type="match status" value="1"/>
</dbReference>
<evidence type="ECO:0000313" key="5">
    <source>
        <dbReference type="RefSeq" id="XP_008485529.1"/>
    </source>
</evidence>
<dbReference type="SUPFAM" id="SSF49854">
    <property type="entry name" value="Spermadhesin, CUB domain"/>
    <property type="match status" value="1"/>
</dbReference>
<feature type="non-terminal residue" evidence="5">
    <location>
        <position position="1"/>
    </location>
</feature>
<accession>A0A1S3DPG8</accession>
<dbReference type="Proteomes" id="UP000079169">
    <property type="component" value="Unplaced"/>
</dbReference>
<evidence type="ECO:0000313" key="4">
    <source>
        <dbReference type="Proteomes" id="UP000079169"/>
    </source>
</evidence>
<keyword evidence="4" id="KW-1185">Reference proteome</keyword>
<gene>
    <name evidence="5" type="primary">LOC103522204</name>
</gene>
<dbReference type="PaxDb" id="121845-A0A1S3DPG8"/>
<keyword evidence="1" id="KW-1015">Disulfide bond</keyword>
<dbReference type="PROSITE" id="PS01180">
    <property type="entry name" value="CUB"/>
    <property type="match status" value="1"/>
</dbReference>
<evidence type="ECO:0000259" key="3">
    <source>
        <dbReference type="PROSITE" id="PS01180"/>
    </source>
</evidence>
<proteinExistence type="predicted"/>
<sequence>INDGEMVYSPVLLKVCQSGRNLSPVTTSGSEALVWPSDLPDVKGNTRLQITYRPVPACGGTIVRSNGTLHNSLNGYNTRSVQSCIWTLDSGVVDRVLTISFSKFTVYSKRGDCIDNYLELRDAEFPTDASSHLGRFCSPHALPPSNVTSYSSKVIVTYMSSVKNNEIFDEWQLQWTSSKS</sequence>
<reference evidence="5" key="1">
    <citation type="submission" date="2025-08" db="UniProtKB">
        <authorList>
            <consortium name="RefSeq"/>
        </authorList>
    </citation>
    <scope>IDENTIFICATION</scope>
</reference>
<dbReference type="InterPro" id="IPR035914">
    <property type="entry name" value="Sperma_CUB_dom_sf"/>
</dbReference>
<dbReference type="SMART" id="SM00042">
    <property type="entry name" value="CUB"/>
    <property type="match status" value="1"/>
</dbReference>
<organism evidence="4 5">
    <name type="scientific">Diaphorina citri</name>
    <name type="common">Asian citrus psyllid</name>
    <dbReference type="NCBI Taxonomy" id="121845"/>
    <lineage>
        <taxon>Eukaryota</taxon>
        <taxon>Metazoa</taxon>
        <taxon>Ecdysozoa</taxon>
        <taxon>Arthropoda</taxon>
        <taxon>Hexapoda</taxon>
        <taxon>Insecta</taxon>
        <taxon>Pterygota</taxon>
        <taxon>Neoptera</taxon>
        <taxon>Paraneoptera</taxon>
        <taxon>Hemiptera</taxon>
        <taxon>Sternorrhyncha</taxon>
        <taxon>Psylloidea</taxon>
        <taxon>Psyllidae</taxon>
        <taxon>Diaphorininae</taxon>
        <taxon>Diaphorina</taxon>
    </lineage>
</organism>
<feature type="domain" description="CUB" evidence="3">
    <location>
        <begin position="58"/>
        <end position="178"/>
    </location>
</feature>
<feature type="non-terminal residue" evidence="5">
    <location>
        <position position="180"/>
    </location>
</feature>
<dbReference type="GeneID" id="103522204"/>
<dbReference type="KEGG" id="dci:103522204"/>
<name>A0A1S3DPG8_DIACI</name>
<comment type="caution">
    <text evidence="2">Lacks conserved residue(s) required for the propagation of feature annotation.</text>
</comment>
<dbReference type="AlphaFoldDB" id="A0A1S3DPG8"/>
<evidence type="ECO:0000256" key="1">
    <source>
        <dbReference type="ARBA" id="ARBA00023157"/>
    </source>
</evidence>